<gene>
    <name evidence="1" type="ordered locus">Varpa_2010</name>
</gene>
<reference evidence="2" key="1">
    <citation type="submission" date="2010-12" db="EMBL/GenBank/DDBJ databases">
        <title>Complete sequence of Variovorax paradoxus EPS.</title>
        <authorList>
            <consortium name="US DOE Joint Genome Institute"/>
            <person name="Lucas S."/>
            <person name="Copeland A."/>
            <person name="Lapidus A."/>
            <person name="Cheng J.-F."/>
            <person name="Goodwin L."/>
            <person name="Pitluck S."/>
            <person name="Teshima H."/>
            <person name="Detter J.C."/>
            <person name="Han C."/>
            <person name="Tapia R."/>
            <person name="Land M."/>
            <person name="Hauser L."/>
            <person name="Kyrpides N."/>
            <person name="Ivanova N."/>
            <person name="Ovchinnikova G."/>
            <person name="Orwin P."/>
            <person name="Han J.-I.G."/>
            <person name="Woyke T."/>
        </authorList>
    </citation>
    <scope>NUCLEOTIDE SEQUENCE [LARGE SCALE GENOMIC DNA]</scope>
    <source>
        <strain evidence="2">EPS</strain>
    </source>
</reference>
<name>E6V9T0_VARPE</name>
<dbReference type="AlphaFoldDB" id="E6V9T0"/>
<sequence>MYSAFTKAGGTFDLTQASPKEVVIHFSEWAAGMFHSAADPDKQKWATAFDASQDVPGYEFFLKPPPSDGVPGVGRKTSLLGDS</sequence>
<accession>E6V9T0</accession>
<dbReference type="EMBL" id="CP002417">
    <property type="protein sequence ID" value="ADU36218.1"/>
    <property type="molecule type" value="Genomic_DNA"/>
</dbReference>
<protein>
    <submittedName>
        <fullName evidence="1">Uncharacterized protein</fullName>
    </submittedName>
</protein>
<organism evidence="1 2">
    <name type="scientific">Variovorax paradoxus (strain EPS)</name>
    <dbReference type="NCBI Taxonomy" id="595537"/>
    <lineage>
        <taxon>Bacteria</taxon>
        <taxon>Pseudomonadati</taxon>
        <taxon>Pseudomonadota</taxon>
        <taxon>Betaproteobacteria</taxon>
        <taxon>Burkholderiales</taxon>
        <taxon>Comamonadaceae</taxon>
        <taxon>Variovorax</taxon>
    </lineage>
</organism>
<evidence type="ECO:0000313" key="1">
    <source>
        <dbReference type="EMBL" id="ADU36218.1"/>
    </source>
</evidence>
<dbReference type="HOGENOM" id="CLU_2541620_0_0_4"/>
<dbReference type="Proteomes" id="UP000008917">
    <property type="component" value="Chromosome"/>
</dbReference>
<reference evidence="1 2" key="2">
    <citation type="journal article" date="2013" name="Genome Announc.">
        <title>Genome of the Root-Associated Plant Growth-Promoting Bacterium Variovorax paradoxus Strain EPS.</title>
        <authorList>
            <person name="Han J.I."/>
            <person name="Spain J.C."/>
            <person name="Leadbetter J.R."/>
            <person name="Ovchinnikova G."/>
            <person name="Goodwin L.A."/>
            <person name="Han C.S."/>
            <person name="Woyke T."/>
            <person name="Davenport K.W."/>
            <person name="Orwin P.M."/>
        </authorList>
    </citation>
    <scope>NUCLEOTIDE SEQUENCE [LARGE SCALE GENOMIC DNA]</scope>
    <source>
        <strain evidence="1 2">EPS</strain>
    </source>
</reference>
<proteinExistence type="predicted"/>
<dbReference type="KEGG" id="vpe:Varpa_2010"/>
<evidence type="ECO:0000313" key="2">
    <source>
        <dbReference type="Proteomes" id="UP000008917"/>
    </source>
</evidence>